<gene>
    <name evidence="1" type="ORF">Ate02nite_57620</name>
</gene>
<dbReference type="EMBL" id="BOMY01000038">
    <property type="protein sequence ID" value="GIF23032.1"/>
    <property type="molecule type" value="Genomic_DNA"/>
</dbReference>
<dbReference type="Proteomes" id="UP000623608">
    <property type="component" value="Unassembled WGS sequence"/>
</dbReference>
<evidence type="ECO:0000313" key="2">
    <source>
        <dbReference type="Proteomes" id="UP000623608"/>
    </source>
</evidence>
<evidence type="ECO:0000313" key="1">
    <source>
        <dbReference type="EMBL" id="GIF23032.1"/>
    </source>
</evidence>
<reference evidence="1" key="1">
    <citation type="submission" date="2021-01" db="EMBL/GenBank/DDBJ databases">
        <title>Whole genome shotgun sequence of Actinoplanes tereljensis NBRC 105297.</title>
        <authorList>
            <person name="Komaki H."/>
            <person name="Tamura T."/>
        </authorList>
    </citation>
    <scope>NUCLEOTIDE SEQUENCE</scope>
    <source>
        <strain evidence="1">NBRC 105297</strain>
    </source>
</reference>
<protein>
    <recommendedName>
        <fullName evidence="3">Cytidylate kinase</fullName>
    </recommendedName>
</protein>
<accession>A0A919TWM4</accession>
<comment type="caution">
    <text evidence="1">The sequence shown here is derived from an EMBL/GenBank/DDBJ whole genome shotgun (WGS) entry which is preliminary data.</text>
</comment>
<dbReference type="InterPro" id="IPR027417">
    <property type="entry name" value="P-loop_NTPase"/>
</dbReference>
<organism evidence="1 2">
    <name type="scientific">Paractinoplanes tereljensis</name>
    <dbReference type="NCBI Taxonomy" id="571912"/>
    <lineage>
        <taxon>Bacteria</taxon>
        <taxon>Bacillati</taxon>
        <taxon>Actinomycetota</taxon>
        <taxon>Actinomycetes</taxon>
        <taxon>Micromonosporales</taxon>
        <taxon>Micromonosporaceae</taxon>
        <taxon>Paractinoplanes</taxon>
    </lineage>
</organism>
<dbReference type="Pfam" id="PF13238">
    <property type="entry name" value="AAA_18"/>
    <property type="match status" value="1"/>
</dbReference>
<evidence type="ECO:0008006" key="3">
    <source>
        <dbReference type="Google" id="ProtNLM"/>
    </source>
</evidence>
<dbReference type="AlphaFoldDB" id="A0A919TWM4"/>
<dbReference type="SUPFAM" id="SSF52540">
    <property type="entry name" value="P-loop containing nucleoside triphosphate hydrolases"/>
    <property type="match status" value="1"/>
</dbReference>
<name>A0A919TWM4_9ACTN</name>
<keyword evidence="2" id="KW-1185">Reference proteome</keyword>
<sequence>MALGRSVVINGDLGSGKTTVSVLLARQLGVRRISIGDLYRELAARRGLSALQLNRHSELDDTIDAHIDQIQRDIVASGEQLVVDSRLAWHFFAGALKVHLITEPTVAARRVLGRPTEVENYATLEEARTDLESRSESERIRFLAKYGVDKTRLRNYDTICDSTRATPQEILDTIIESLHESELTASSGPACYLDPQRIFPTAAVPAFDESDSAEPIEVGYAARHFFAVRGHQRLGAAIRSGQSLVRASLAEEAISRPADVTADRVHAWDRAFGIELPQLGALSQAG</sequence>
<proteinExistence type="predicted"/>
<dbReference type="Gene3D" id="3.40.50.300">
    <property type="entry name" value="P-loop containing nucleotide triphosphate hydrolases"/>
    <property type="match status" value="1"/>
</dbReference>